<dbReference type="SUPFAM" id="SSF54637">
    <property type="entry name" value="Thioesterase/thiol ester dehydrase-isomerase"/>
    <property type="match status" value="1"/>
</dbReference>
<evidence type="ECO:0000313" key="3">
    <source>
        <dbReference type="Proteomes" id="UP000054771"/>
    </source>
</evidence>
<dbReference type="OrthoDB" id="2532955at2759"/>
<protein>
    <recommendedName>
        <fullName evidence="1">Acyl-CoA thioesterase-like N-terminal HotDog domain-containing protein</fullName>
    </recommendedName>
</protein>
<dbReference type="CDD" id="cd03440">
    <property type="entry name" value="hot_dog"/>
    <property type="match status" value="1"/>
</dbReference>
<accession>A0A0U5FU97</accession>
<dbReference type="InterPro" id="IPR029069">
    <property type="entry name" value="HotDog_dom_sf"/>
</dbReference>
<reference evidence="3" key="1">
    <citation type="journal article" date="2016" name="Genome Announc.">
        <title>Draft genome sequences of fungus Aspergillus calidoustus.</title>
        <authorList>
            <person name="Horn F."/>
            <person name="Linde J."/>
            <person name="Mattern D.J."/>
            <person name="Walther G."/>
            <person name="Guthke R."/>
            <person name="Scherlach K."/>
            <person name="Martin K."/>
            <person name="Brakhage A.A."/>
            <person name="Petzke L."/>
            <person name="Valiante V."/>
        </authorList>
    </citation>
    <scope>NUCLEOTIDE SEQUENCE [LARGE SCALE GENOMIC DNA]</scope>
    <source>
        <strain evidence="3">SF006504</strain>
    </source>
</reference>
<proteinExistence type="predicted"/>
<dbReference type="InterPro" id="IPR052389">
    <property type="entry name" value="Sec_Metab_Biosynth-Assoc"/>
</dbReference>
<evidence type="ECO:0000259" key="1">
    <source>
        <dbReference type="Pfam" id="PF13622"/>
    </source>
</evidence>
<dbReference type="Gene3D" id="2.40.160.210">
    <property type="entry name" value="Acyl-CoA thioesterase, double hotdog domain"/>
    <property type="match status" value="1"/>
</dbReference>
<dbReference type="Proteomes" id="UP000054771">
    <property type="component" value="Unassembled WGS sequence"/>
</dbReference>
<dbReference type="InterPro" id="IPR042171">
    <property type="entry name" value="Acyl-CoA_hotdog"/>
</dbReference>
<dbReference type="AlphaFoldDB" id="A0A0U5FU97"/>
<evidence type="ECO:0000313" key="2">
    <source>
        <dbReference type="EMBL" id="CEL03072.1"/>
    </source>
</evidence>
<gene>
    <name evidence="2" type="ORF">ASPCAL04230</name>
</gene>
<feature type="domain" description="Acyl-CoA thioesterase-like N-terminal HotDog" evidence="1">
    <location>
        <begin position="35"/>
        <end position="115"/>
    </location>
</feature>
<name>A0A0U5FU97_ASPCI</name>
<dbReference type="Pfam" id="PF13622">
    <property type="entry name" value="4HBT_3"/>
    <property type="match status" value="1"/>
</dbReference>
<dbReference type="EMBL" id="CDMC01000003">
    <property type="protein sequence ID" value="CEL03072.1"/>
    <property type="molecule type" value="Genomic_DNA"/>
</dbReference>
<dbReference type="InterPro" id="IPR049449">
    <property type="entry name" value="TesB_ACOT8-like_N"/>
</dbReference>
<dbReference type="PANTHER" id="PTHR38110:SF1">
    <property type="entry name" value="THIOESTERASE DOMAIN-CONTAINING PROTEIN"/>
    <property type="match status" value="1"/>
</dbReference>
<dbReference type="STRING" id="454130.A0A0U5FU97"/>
<organism evidence="2 3">
    <name type="scientific">Aspergillus calidoustus</name>
    <dbReference type="NCBI Taxonomy" id="454130"/>
    <lineage>
        <taxon>Eukaryota</taxon>
        <taxon>Fungi</taxon>
        <taxon>Dikarya</taxon>
        <taxon>Ascomycota</taxon>
        <taxon>Pezizomycotina</taxon>
        <taxon>Eurotiomycetes</taxon>
        <taxon>Eurotiomycetidae</taxon>
        <taxon>Eurotiales</taxon>
        <taxon>Aspergillaceae</taxon>
        <taxon>Aspergillus</taxon>
        <taxon>Aspergillus subgen. Nidulantes</taxon>
    </lineage>
</organism>
<keyword evidence="3" id="KW-1185">Reference proteome</keyword>
<dbReference type="PANTHER" id="PTHR38110">
    <property type="entry name" value="CHROMOSOME 23, WHOLE GENOME SHOTGUN SEQUENCE"/>
    <property type="match status" value="1"/>
</dbReference>
<sequence>MTAFLQTSLSQALDFDLAPSCTPRISVQLSSDVAFGSVSVGGHVACAMANYALHYASHRPKLKDQVDLYSSVVQFYRPVFPTSAITMTLREVNIGKVMSTLRVELFQEDKIACSAELTTTDLSTKGITLQTGWRLAPEPRQVDLAKLATDSDPNWASYHCPFYPDGFRRGHSYAKTHVPRTWPAEISFLEQWAEPGLDCLPQGSRPLDSNDDARWTEEMLQFVVDMALPIQCHRDAVYGGQAEASSQRSAVAVPPDRVQADC</sequence>